<evidence type="ECO:0000313" key="1">
    <source>
        <dbReference type="EMBL" id="KAA6351660.1"/>
    </source>
</evidence>
<gene>
    <name evidence="1" type="ORF">EZS28_051835</name>
</gene>
<evidence type="ECO:0000313" key="2">
    <source>
        <dbReference type="Proteomes" id="UP000324800"/>
    </source>
</evidence>
<name>A0A5J4T2H8_9EUKA</name>
<reference evidence="1 2" key="1">
    <citation type="submission" date="2019-03" db="EMBL/GenBank/DDBJ databases">
        <title>Single cell metagenomics reveals metabolic interactions within the superorganism composed of flagellate Streblomastix strix and complex community of Bacteroidetes bacteria on its surface.</title>
        <authorList>
            <person name="Treitli S.C."/>
            <person name="Kolisko M."/>
            <person name="Husnik F."/>
            <person name="Keeling P."/>
            <person name="Hampl V."/>
        </authorList>
    </citation>
    <scope>NUCLEOTIDE SEQUENCE [LARGE SCALE GENOMIC DNA]</scope>
    <source>
        <strain evidence="1">ST1C</strain>
    </source>
</reference>
<proteinExistence type="predicted"/>
<organism evidence="1 2">
    <name type="scientific">Streblomastix strix</name>
    <dbReference type="NCBI Taxonomy" id="222440"/>
    <lineage>
        <taxon>Eukaryota</taxon>
        <taxon>Metamonada</taxon>
        <taxon>Preaxostyla</taxon>
        <taxon>Oxymonadida</taxon>
        <taxon>Streblomastigidae</taxon>
        <taxon>Streblomastix</taxon>
    </lineage>
</organism>
<protein>
    <submittedName>
        <fullName evidence="1">Uncharacterized protein</fullName>
    </submittedName>
</protein>
<dbReference type="EMBL" id="SNRW01039610">
    <property type="protein sequence ID" value="KAA6351660.1"/>
    <property type="molecule type" value="Genomic_DNA"/>
</dbReference>
<comment type="caution">
    <text evidence="1">The sequence shown here is derived from an EMBL/GenBank/DDBJ whole genome shotgun (WGS) entry which is preliminary data.</text>
</comment>
<dbReference type="AlphaFoldDB" id="A0A5J4T2H8"/>
<sequence>MKQRKIKYDNPYDPRDQRSQYLENMDFKEYYTLMFNKLDVRYLTRNGNPSNKARYYLKKVDVKPNDKCEHM</sequence>
<accession>A0A5J4T2H8</accession>
<dbReference type="Proteomes" id="UP000324800">
    <property type="component" value="Unassembled WGS sequence"/>
</dbReference>